<dbReference type="Proteomes" id="UP000310016">
    <property type="component" value="Unassembled WGS sequence"/>
</dbReference>
<evidence type="ECO:0000256" key="6">
    <source>
        <dbReference type="ARBA" id="ARBA00023136"/>
    </source>
</evidence>
<dbReference type="Gene3D" id="1.20.1250.20">
    <property type="entry name" value="MFS general substrate transporter like domains"/>
    <property type="match status" value="1"/>
</dbReference>
<evidence type="ECO:0000256" key="5">
    <source>
        <dbReference type="ARBA" id="ARBA00022989"/>
    </source>
</evidence>
<evidence type="ECO:0000256" key="7">
    <source>
        <dbReference type="SAM" id="Phobius"/>
    </source>
</evidence>
<dbReference type="PANTHER" id="PTHR23513:SF9">
    <property type="entry name" value="ENTEROBACTIN EXPORTER ENTS"/>
    <property type="match status" value="1"/>
</dbReference>
<name>A0A4U0PGQ2_9NEIS</name>
<evidence type="ECO:0000256" key="2">
    <source>
        <dbReference type="ARBA" id="ARBA00022448"/>
    </source>
</evidence>
<organism evidence="8 9">
    <name type="scientific">Chitiniphilus eburneus</name>
    <dbReference type="NCBI Taxonomy" id="2571148"/>
    <lineage>
        <taxon>Bacteria</taxon>
        <taxon>Pseudomonadati</taxon>
        <taxon>Pseudomonadota</taxon>
        <taxon>Betaproteobacteria</taxon>
        <taxon>Neisseriales</taxon>
        <taxon>Chitinibacteraceae</taxon>
        <taxon>Chitiniphilus</taxon>
    </lineage>
</organism>
<dbReference type="EMBL" id="SUMF01000029">
    <property type="protein sequence ID" value="TJZ66840.1"/>
    <property type="molecule type" value="Genomic_DNA"/>
</dbReference>
<dbReference type="RefSeq" id="WP_136774600.1">
    <property type="nucleotide sequence ID" value="NZ_CP156074.1"/>
</dbReference>
<feature type="transmembrane region" description="Helical" evidence="7">
    <location>
        <begin position="97"/>
        <end position="121"/>
    </location>
</feature>
<evidence type="ECO:0000313" key="8">
    <source>
        <dbReference type="EMBL" id="TJZ66840.1"/>
    </source>
</evidence>
<gene>
    <name evidence="8" type="ORF">FAZ21_16790</name>
</gene>
<dbReference type="OrthoDB" id="3332648at2"/>
<dbReference type="InterPro" id="IPR036259">
    <property type="entry name" value="MFS_trans_sf"/>
</dbReference>
<evidence type="ECO:0000256" key="3">
    <source>
        <dbReference type="ARBA" id="ARBA00022475"/>
    </source>
</evidence>
<evidence type="ECO:0000313" key="9">
    <source>
        <dbReference type="Proteomes" id="UP000310016"/>
    </source>
</evidence>
<comment type="subcellular location">
    <subcellularLocation>
        <location evidence="1">Cell membrane</location>
        <topology evidence="1">Multi-pass membrane protein</topology>
    </subcellularLocation>
</comment>
<keyword evidence="2" id="KW-0813">Transport</keyword>
<feature type="transmembrane region" description="Helical" evidence="7">
    <location>
        <begin position="252"/>
        <end position="274"/>
    </location>
</feature>
<feature type="transmembrane region" description="Helical" evidence="7">
    <location>
        <begin position="336"/>
        <end position="359"/>
    </location>
</feature>
<keyword evidence="4 7" id="KW-0812">Transmembrane</keyword>
<evidence type="ECO:0000256" key="1">
    <source>
        <dbReference type="ARBA" id="ARBA00004651"/>
    </source>
</evidence>
<evidence type="ECO:0000256" key="4">
    <source>
        <dbReference type="ARBA" id="ARBA00022692"/>
    </source>
</evidence>
<sequence length="407" mass="42858">MTRSRIAVFLASRAASTLGDQMLMFAVPLIVYRATGSVSMSGLAFLCEWLPRVVSLPLAGVLADRVGGARVYVVADSVRAVACLLAAWALAVAPQQAFAVTALLMALCAFCYAQAFIALEATVPLLVSKADMPKAQSTLQGINYGAGVAGPALAGLLMLWLAPAQLLWAASAVFALSACGVRTLRAARRIDTDVRREGVLAGLATGFRILRGTPLLIALVGLSLAVNLVVGLALATGAAITVGHFGLPDQAYASLQVSVGILSIASFLLVPWLLKRISVYRLGIVAFLVIAVGGLIMGLAGSYPVFVFGYALSFALCGLFNVFIRTERLHWIPQAQLGRAIGLIVLLNQLSLPLAGLLVTAVGDRVPVQRLYLAVALLAVATFLLLRRYLHRHSRTALPPELIPKAA</sequence>
<comment type="caution">
    <text evidence="8">The sequence shown here is derived from an EMBL/GenBank/DDBJ whole genome shotgun (WGS) entry which is preliminary data.</text>
</comment>
<accession>A0A4U0PGQ2</accession>
<feature type="transmembrane region" description="Helical" evidence="7">
    <location>
        <begin position="305"/>
        <end position="324"/>
    </location>
</feature>
<dbReference type="GO" id="GO:0005886">
    <property type="term" value="C:plasma membrane"/>
    <property type="evidence" value="ECO:0007669"/>
    <property type="project" value="UniProtKB-SubCell"/>
</dbReference>
<feature type="transmembrane region" description="Helical" evidence="7">
    <location>
        <begin position="279"/>
        <end position="299"/>
    </location>
</feature>
<dbReference type="GO" id="GO:0022857">
    <property type="term" value="F:transmembrane transporter activity"/>
    <property type="evidence" value="ECO:0007669"/>
    <property type="project" value="InterPro"/>
</dbReference>
<protein>
    <submittedName>
        <fullName evidence="8">MFS transporter</fullName>
    </submittedName>
</protein>
<dbReference type="CDD" id="cd06173">
    <property type="entry name" value="MFS_MefA_like"/>
    <property type="match status" value="1"/>
</dbReference>
<feature type="transmembrane region" description="Helical" evidence="7">
    <location>
        <begin position="71"/>
        <end position="91"/>
    </location>
</feature>
<dbReference type="PANTHER" id="PTHR23513">
    <property type="entry name" value="INTEGRAL MEMBRANE EFFLUX PROTEIN-RELATED"/>
    <property type="match status" value="1"/>
</dbReference>
<reference evidence="8 9" key="1">
    <citation type="submission" date="2019-04" db="EMBL/GenBank/DDBJ databases">
        <title>Chitiniphilus eburnea sp. nov., a novel chitinolytic bacterium isolated from aquaculture sludge.</title>
        <authorList>
            <person name="Sheng M."/>
        </authorList>
    </citation>
    <scope>NUCLEOTIDE SEQUENCE [LARGE SCALE GENOMIC DNA]</scope>
    <source>
        <strain evidence="8 9">HX-2-15</strain>
    </source>
</reference>
<keyword evidence="5 7" id="KW-1133">Transmembrane helix</keyword>
<dbReference type="InterPro" id="IPR011701">
    <property type="entry name" value="MFS"/>
</dbReference>
<dbReference type="SUPFAM" id="SSF103473">
    <property type="entry name" value="MFS general substrate transporter"/>
    <property type="match status" value="1"/>
</dbReference>
<keyword evidence="6 7" id="KW-0472">Membrane</keyword>
<keyword evidence="3" id="KW-1003">Cell membrane</keyword>
<dbReference type="AlphaFoldDB" id="A0A4U0PGQ2"/>
<keyword evidence="9" id="KW-1185">Reference proteome</keyword>
<feature type="transmembrane region" description="Helical" evidence="7">
    <location>
        <begin position="167"/>
        <end position="187"/>
    </location>
</feature>
<feature type="transmembrane region" description="Helical" evidence="7">
    <location>
        <begin position="215"/>
        <end position="240"/>
    </location>
</feature>
<dbReference type="Pfam" id="PF07690">
    <property type="entry name" value="MFS_1"/>
    <property type="match status" value="1"/>
</dbReference>
<feature type="transmembrane region" description="Helical" evidence="7">
    <location>
        <begin position="371"/>
        <end position="390"/>
    </location>
</feature>
<feature type="transmembrane region" description="Helical" evidence="7">
    <location>
        <begin position="142"/>
        <end position="161"/>
    </location>
</feature>
<proteinExistence type="predicted"/>